<keyword evidence="3" id="KW-0808">Transferase</keyword>
<keyword evidence="2" id="KW-0859">Xylose metabolism</keyword>
<evidence type="ECO:0000256" key="2">
    <source>
        <dbReference type="ARBA" id="ARBA00022629"/>
    </source>
</evidence>
<dbReference type="GO" id="GO:0016301">
    <property type="term" value="F:kinase activity"/>
    <property type="evidence" value="ECO:0007669"/>
    <property type="project" value="UniProtKB-KW"/>
</dbReference>
<evidence type="ECO:0000259" key="5">
    <source>
        <dbReference type="Pfam" id="PF00370"/>
    </source>
</evidence>
<dbReference type="PANTHER" id="PTHR43095:SF5">
    <property type="entry name" value="XYLULOSE KINASE"/>
    <property type="match status" value="1"/>
</dbReference>
<dbReference type="OrthoDB" id="9782710at2"/>
<comment type="similarity">
    <text evidence="1">Belongs to the FGGY kinase family.</text>
</comment>
<keyword evidence="4" id="KW-0418">Kinase</keyword>
<evidence type="ECO:0000256" key="3">
    <source>
        <dbReference type="ARBA" id="ARBA00022679"/>
    </source>
</evidence>
<dbReference type="InterPro" id="IPR018484">
    <property type="entry name" value="FGGY_N"/>
</dbReference>
<proteinExistence type="inferred from homology"/>
<evidence type="ECO:0000256" key="1">
    <source>
        <dbReference type="ARBA" id="ARBA00009156"/>
    </source>
</evidence>
<name>A0A506XNE7_9MICO</name>
<keyword evidence="2" id="KW-0119">Carbohydrate metabolism</keyword>
<dbReference type="AlphaFoldDB" id="A0A506XNE7"/>
<dbReference type="SUPFAM" id="SSF53067">
    <property type="entry name" value="Actin-like ATPase domain"/>
    <property type="match status" value="2"/>
</dbReference>
<comment type="caution">
    <text evidence="6">The sequence shown here is derived from an EMBL/GenBank/DDBJ whole genome shotgun (WGS) entry which is preliminary data.</text>
</comment>
<organism evidence="6 7">
    <name type="scientific">Schumannella soli</name>
    <dbReference type="NCBI Taxonomy" id="2590779"/>
    <lineage>
        <taxon>Bacteria</taxon>
        <taxon>Bacillati</taxon>
        <taxon>Actinomycetota</taxon>
        <taxon>Actinomycetes</taxon>
        <taxon>Micrococcales</taxon>
        <taxon>Microbacteriaceae</taxon>
        <taxon>Schumannella</taxon>
    </lineage>
</organism>
<keyword evidence="7" id="KW-1185">Reference proteome</keyword>
<dbReference type="PANTHER" id="PTHR43095">
    <property type="entry name" value="SUGAR KINASE"/>
    <property type="match status" value="1"/>
</dbReference>
<dbReference type="GO" id="GO:0042732">
    <property type="term" value="P:D-xylose metabolic process"/>
    <property type="evidence" value="ECO:0007669"/>
    <property type="project" value="UniProtKB-KW"/>
</dbReference>
<dbReference type="Pfam" id="PF00370">
    <property type="entry name" value="FGGY_N"/>
    <property type="match status" value="1"/>
</dbReference>
<gene>
    <name evidence="6" type="ORF">FJ657_16265</name>
</gene>
<evidence type="ECO:0000313" key="6">
    <source>
        <dbReference type="EMBL" id="TPW74184.1"/>
    </source>
</evidence>
<reference evidence="6 7" key="1">
    <citation type="submission" date="2019-06" db="EMBL/GenBank/DDBJ databases">
        <authorList>
            <person name="Li F."/>
        </authorList>
    </citation>
    <scope>NUCLEOTIDE SEQUENCE [LARGE SCALE GENOMIC DNA]</scope>
    <source>
        <strain evidence="6 7">10F1D-1</strain>
    </source>
</reference>
<dbReference type="EMBL" id="VHQG01000005">
    <property type="protein sequence ID" value="TPW74184.1"/>
    <property type="molecule type" value="Genomic_DNA"/>
</dbReference>
<evidence type="ECO:0000313" key="7">
    <source>
        <dbReference type="Proteomes" id="UP000316252"/>
    </source>
</evidence>
<protein>
    <recommendedName>
        <fullName evidence="5">Carbohydrate kinase FGGY N-terminal domain-containing protein</fullName>
    </recommendedName>
</protein>
<dbReference type="Gene3D" id="3.30.420.40">
    <property type="match status" value="2"/>
</dbReference>
<dbReference type="Proteomes" id="UP000316252">
    <property type="component" value="Unassembled WGS sequence"/>
</dbReference>
<sequence>MGITTRTAVACGVDIGSTNAKVVLIDAEGAVVARVIRPTPRDADGPLIDARALLDAIEQMILSACGDLYEVHAVSTAGIGEDGVLVDAALTPLTRALSWFDPRRQTVFRDLQPRLRGTEPFDADSDPVRTFVGWVWAREQLGETSAHRWISLTDLPAAHWSGRPFLSDTLASRTGAWHASDRRWDADRVSSTLGDVELLPPVAATGEVVGALASARLREAGAVSAEAITVVGGHDHPIAGWGVDRMVPGALLDSMGTAEVVVAQTAAPPADYTRQPAIEIAPGIRSSGTTVLRVEELARNVQWASQNPEVAGHIRGLLDGSAEPLPVLDSGWFVPGVHGGGQPAYALDAPADPRARASAVLGALAIAGREAVEAVRRGGAGDGEVRLAGGWARSPGWIDIKNAVNGYRAAPVLEPQVTAVGAALLAAEALGWAPDPARALGGFAADLLG</sequence>
<feature type="domain" description="Carbohydrate kinase FGGY N-terminal" evidence="5">
    <location>
        <begin position="10"/>
        <end position="239"/>
    </location>
</feature>
<dbReference type="RefSeq" id="WP_141164762.1">
    <property type="nucleotide sequence ID" value="NZ_VHQG01000005.1"/>
</dbReference>
<accession>A0A506XNE7</accession>
<dbReference type="InterPro" id="IPR043129">
    <property type="entry name" value="ATPase_NBD"/>
</dbReference>
<evidence type="ECO:0000256" key="4">
    <source>
        <dbReference type="ARBA" id="ARBA00022777"/>
    </source>
</evidence>
<dbReference type="InterPro" id="IPR050406">
    <property type="entry name" value="FGGY_Carb_Kinase"/>
</dbReference>